<evidence type="ECO:0000313" key="4">
    <source>
        <dbReference type="Proteomes" id="UP000736164"/>
    </source>
</evidence>
<feature type="non-terminal residue" evidence="3">
    <location>
        <position position="1"/>
    </location>
</feature>
<dbReference type="GO" id="GO:0008270">
    <property type="term" value="F:zinc ion binding"/>
    <property type="evidence" value="ECO:0007669"/>
    <property type="project" value="InterPro"/>
</dbReference>
<dbReference type="Proteomes" id="UP000736164">
    <property type="component" value="Unassembled WGS sequence"/>
</dbReference>
<protein>
    <submittedName>
        <fullName evidence="3">Z385B protein</fullName>
    </submittedName>
</protein>
<gene>
    <name evidence="3" type="primary">Znf385b</name>
    <name evidence="3" type="ORF">GTO95_0017931</name>
</gene>
<comment type="caution">
    <text evidence="3">The sequence shown here is derived from an EMBL/GenBank/DDBJ whole genome shotgun (WGS) entry which is preliminary data.</text>
</comment>
<proteinExistence type="predicted"/>
<evidence type="ECO:0000259" key="2">
    <source>
        <dbReference type="SMART" id="SM00451"/>
    </source>
</evidence>
<keyword evidence="4" id="KW-1185">Reference proteome</keyword>
<name>A0A8J7NKK4_ATRSP</name>
<dbReference type="GO" id="GO:0003676">
    <property type="term" value="F:nucleic acid binding"/>
    <property type="evidence" value="ECO:0007669"/>
    <property type="project" value="InterPro"/>
</dbReference>
<dbReference type="InterPro" id="IPR013087">
    <property type="entry name" value="Znf_C2H2_type"/>
</dbReference>
<feature type="region of interest" description="Disordered" evidence="1">
    <location>
        <begin position="197"/>
        <end position="238"/>
    </location>
</feature>
<feature type="domain" description="U1-type" evidence="2">
    <location>
        <begin position="248"/>
        <end position="282"/>
    </location>
</feature>
<dbReference type="EMBL" id="JAAWVO010013038">
    <property type="protein sequence ID" value="MBN3313809.1"/>
    <property type="molecule type" value="Genomic_DNA"/>
</dbReference>
<accession>A0A8J7NKK4</accession>
<dbReference type="Gene3D" id="3.30.160.60">
    <property type="entry name" value="Classic Zinc Finger"/>
    <property type="match status" value="1"/>
</dbReference>
<evidence type="ECO:0000256" key="1">
    <source>
        <dbReference type="SAM" id="MobiDB-lite"/>
    </source>
</evidence>
<feature type="non-terminal residue" evidence="3">
    <location>
        <position position="346"/>
    </location>
</feature>
<dbReference type="SUPFAM" id="SSF57667">
    <property type="entry name" value="beta-beta-alpha zinc fingers"/>
    <property type="match status" value="1"/>
</dbReference>
<dbReference type="AlphaFoldDB" id="A0A8J7NKK4"/>
<dbReference type="Pfam" id="PF12874">
    <property type="entry name" value="zf-met"/>
    <property type="match status" value="1"/>
</dbReference>
<sequence>MDQIAEELVDVARLSGCIKPSPGLALTGPLNFYSVSVAVSAGVSLSVSQDLPPPTPCALSLFVESETDSTSAEPVPRLLRAEDAARAAKYASVTVCLTAASRWALLRERAPGRGRLGVDSGPTILMSWNGNEAARGRAENESETPSLLEAVRWCFPNQSVEIPSLCAFALWFRKRGPGADLKPFSFVTVLLGEMLGTDDHGDTRRRNGTGMKRPFSPAPALEKGPPERGAGDPPGGLEQRLKREKKHQTYTLCEVCNIQLNSAAQAQIHYNGKSHQKRLKQLNSGKPAGGQGRTHRSALWLAGEGYFPAVLLLRHINANYACFSICDPETEEFQHACVALCHPTRQ</sequence>
<dbReference type="SMART" id="SM00451">
    <property type="entry name" value="ZnF_U1"/>
    <property type="match status" value="1"/>
</dbReference>
<organism evidence="3 4">
    <name type="scientific">Atractosteus spatula</name>
    <name type="common">Alligator gar</name>
    <name type="synonym">Lepisosteus spatula</name>
    <dbReference type="NCBI Taxonomy" id="7917"/>
    <lineage>
        <taxon>Eukaryota</taxon>
        <taxon>Metazoa</taxon>
        <taxon>Chordata</taxon>
        <taxon>Craniata</taxon>
        <taxon>Vertebrata</taxon>
        <taxon>Euteleostomi</taxon>
        <taxon>Actinopterygii</taxon>
        <taxon>Neopterygii</taxon>
        <taxon>Holostei</taxon>
        <taxon>Semionotiformes</taxon>
        <taxon>Lepisosteidae</taxon>
        <taxon>Atractosteus</taxon>
    </lineage>
</organism>
<dbReference type="InterPro" id="IPR003604">
    <property type="entry name" value="Matrin/U1-like-C_Znf_C2H2"/>
</dbReference>
<dbReference type="InterPro" id="IPR036236">
    <property type="entry name" value="Znf_C2H2_sf"/>
</dbReference>
<evidence type="ECO:0000313" key="3">
    <source>
        <dbReference type="EMBL" id="MBN3313809.1"/>
    </source>
</evidence>
<reference evidence="3" key="1">
    <citation type="journal article" date="2021" name="Cell">
        <title>Tracing the genetic footprints of vertebrate landing in non-teleost ray-finned fishes.</title>
        <authorList>
            <person name="Bi X."/>
            <person name="Wang K."/>
            <person name="Yang L."/>
            <person name="Pan H."/>
            <person name="Jiang H."/>
            <person name="Wei Q."/>
            <person name="Fang M."/>
            <person name="Yu H."/>
            <person name="Zhu C."/>
            <person name="Cai Y."/>
            <person name="He Y."/>
            <person name="Gan X."/>
            <person name="Zeng H."/>
            <person name="Yu D."/>
            <person name="Zhu Y."/>
            <person name="Jiang H."/>
            <person name="Qiu Q."/>
            <person name="Yang H."/>
            <person name="Zhang Y.E."/>
            <person name="Wang W."/>
            <person name="Zhu M."/>
            <person name="He S."/>
            <person name="Zhang G."/>
        </authorList>
    </citation>
    <scope>NUCLEOTIDE SEQUENCE</scope>
    <source>
        <strain evidence="3">Allg_001</strain>
    </source>
</reference>